<feature type="region of interest" description="Disordered" evidence="1">
    <location>
        <begin position="306"/>
        <end position="345"/>
    </location>
</feature>
<feature type="compositionally biased region" description="Basic and acidic residues" evidence="1">
    <location>
        <begin position="335"/>
        <end position="345"/>
    </location>
</feature>
<keyword evidence="3" id="KW-1185">Reference proteome</keyword>
<name>A0AAW1PFK7_9CHLO</name>
<dbReference type="EMBL" id="JALJOQ010000036">
    <property type="protein sequence ID" value="KAK9806609.1"/>
    <property type="molecule type" value="Genomic_DNA"/>
</dbReference>
<feature type="compositionally biased region" description="Basic and acidic residues" evidence="1">
    <location>
        <begin position="318"/>
        <end position="328"/>
    </location>
</feature>
<evidence type="ECO:0000313" key="3">
    <source>
        <dbReference type="Proteomes" id="UP001465755"/>
    </source>
</evidence>
<gene>
    <name evidence="2" type="ORF">WJX73_009057</name>
</gene>
<accession>A0AAW1PFK7</accession>
<sequence>MAAVAESCRDFTEGSSLDPIRDQSTALPCFGSSALRGRLSKEEIEADVDFLQHQRAKQPRLGTVPVSIGVPSRSTAMPSKASNNSAAGRKGSQQVSNSAGCATVVDLAMCSTSEPATVCLLADSRHPAIPAAPSAATQIPPQLDRTDAARAVDVMAQQRGSRKRAHFAPGPWKDKFGTADGHPDHEGVVAKAARQCLPRYPVSLSAASVHALENELEGLCPWSIGRLKRRVGLLPVVKRERPFATAAPKARMPTIQLRPRNTISWQAAESDADSDTPNYLSLPVRHRHTEPYPDEIEHHMSAPVLLPTQHQHQHQQHPKADLQHDGKSGHRRSPRKNDRPVQGHL</sequence>
<proteinExistence type="predicted"/>
<comment type="caution">
    <text evidence="2">The sequence shown here is derived from an EMBL/GenBank/DDBJ whole genome shotgun (WGS) entry which is preliminary data.</text>
</comment>
<reference evidence="2 3" key="1">
    <citation type="journal article" date="2024" name="Nat. Commun.">
        <title>Phylogenomics reveals the evolutionary origins of lichenization in chlorophyte algae.</title>
        <authorList>
            <person name="Puginier C."/>
            <person name="Libourel C."/>
            <person name="Otte J."/>
            <person name="Skaloud P."/>
            <person name="Haon M."/>
            <person name="Grisel S."/>
            <person name="Petersen M."/>
            <person name="Berrin J.G."/>
            <person name="Delaux P.M."/>
            <person name="Dal Grande F."/>
            <person name="Keller J."/>
        </authorList>
    </citation>
    <scope>NUCLEOTIDE SEQUENCE [LARGE SCALE GENOMIC DNA]</scope>
    <source>
        <strain evidence="2 3">SAG 2036</strain>
    </source>
</reference>
<organism evidence="2 3">
    <name type="scientific">Symbiochloris irregularis</name>
    <dbReference type="NCBI Taxonomy" id="706552"/>
    <lineage>
        <taxon>Eukaryota</taxon>
        <taxon>Viridiplantae</taxon>
        <taxon>Chlorophyta</taxon>
        <taxon>core chlorophytes</taxon>
        <taxon>Trebouxiophyceae</taxon>
        <taxon>Trebouxiales</taxon>
        <taxon>Trebouxiaceae</taxon>
        <taxon>Symbiochloris</taxon>
    </lineage>
</organism>
<protein>
    <submittedName>
        <fullName evidence="2">Uncharacterized protein</fullName>
    </submittedName>
</protein>
<evidence type="ECO:0000256" key="1">
    <source>
        <dbReference type="SAM" id="MobiDB-lite"/>
    </source>
</evidence>
<dbReference type="AlphaFoldDB" id="A0AAW1PFK7"/>
<evidence type="ECO:0000313" key="2">
    <source>
        <dbReference type="EMBL" id="KAK9806609.1"/>
    </source>
</evidence>
<dbReference type="Proteomes" id="UP001465755">
    <property type="component" value="Unassembled WGS sequence"/>
</dbReference>
<feature type="compositionally biased region" description="Polar residues" evidence="1">
    <location>
        <begin position="72"/>
        <end position="95"/>
    </location>
</feature>
<feature type="region of interest" description="Disordered" evidence="1">
    <location>
        <begin position="64"/>
        <end position="95"/>
    </location>
</feature>